<reference evidence="6 7" key="1">
    <citation type="submission" date="2020-04" db="EMBL/GenBank/DDBJ databases">
        <title>Metagenomic profiling of ammonia- and methane-oxidizing microorganisms in a Dutch drinking water treatment plant.</title>
        <authorList>
            <person name="Poghosyan L."/>
            <person name="Leucker S."/>
        </authorList>
    </citation>
    <scope>NUCLEOTIDE SEQUENCE [LARGE SCALE GENOMIC DNA]</scope>
    <source>
        <strain evidence="6">S-RSF-IL-03</strain>
    </source>
</reference>
<sequence>MPRQDRPFQARAPRFPWFGIACLAVLGLTLLAGCGHERTARTGAASAELPDQEVSDFSVDETDAGAIQWKLYAQSAAIYNARALIAGRVVRVDFFGRDGKRTSTLTADEGELHQVAHDMIARGHVVMQTTEGTRMTTEELRFDNDSQKIFSDRFVRIERRGNVLTGYGFESDPNLEHYEFKREVKAVVRTQSGGGISEGPR</sequence>
<keyword evidence="4" id="KW-1133">Transmembrane helix</keyword>
<evidence type="ECO:0000313" key="6">
    <source>
        <dbReference type="EMBL" id="NOT32901.1"/>
    </source>
</evidence>
<evidence type="ECO:0000256" key="1">
    <source>
        <dbReference type="ARBA" id="ARBA00022475"/>
    </source>
</evidence>
<name>A0A849SEI4_UNCEI</name>
<dbReference type="GO" id="GO:0015221">
    <property type="term" value="F:lipopolysaccharide transmembrane transporter activity"/>
    <property type="evidence" value="ECO:0007669"/>
    <property type="project" value="InterPro"/>
</dbReference>
<dbReference type="Pfam" id="PF06835">
    <property type="entry name" value="LptC"/>
    <property type="match status" value="1"/>
</dbReference>
<evidence type="ECO:0000256" key="2">
    <source>
        <dbReference type="ARBA" id="ARBA00022519"/>
    </source>
</evidence>
<accession>A0A849SEI4</accession>
<dbReference type="InterPro" id="IPR052363">
    <property type="entry name" value="LPS_export_LptC"/>
</dbReference>
<dbReference type="InterPro" id="IPR026265">
    <property type="entry name" value="LptC"/>
</dbReference>
<keyword evidence="2" id="KW-0997">Cell inner membrane</keyword>
<keyword evidence="5" id="KW-0472">Membrane</keyword>
<dbReference type="Proteomes" id="UP000580839">
    <property type="component" value="Unassembled WGS sequence"/>
</dbReference>
<gene>
    <name evidence="6" type="primary">lptC</name>
    <name evidence="6" type="ORF">HOP12_01890</name>
</gene>
<dbReference type="PROSITE" id="PS51257">
    <property type="entry name" value="PROKAR_LIPOPROTEIN"/>
    <property type="match status" value="1"/>
</dbReference>
<dbReference type="AlphaFoldDB" id="A0A849SEI4"/>
<dbReference type="GO" id="GO:0005886">
    <property type="term" value="C:plasma membrane"/>
    <property type="evidence" value="ECO:0007669"/>
    <property type="project" value="InterPro"/>
</dbReference>
<dbReference type="GO" id="GO:0017089">
    <property type="term" value="F:glycolipid transfer activity"/>
    <property type="evidence" value="ECO:0007669"/>
    <property type="project" value="TreeGrafter"/>
</dbReference>
<dbReference type="PANTHER" id="PTHR37481:SF1">
    <property type="entry name" value="LIPOPOLYSACCHARIDE EXPORT SYSTEM PROTEIN LPTC"/>
    <property type="match status" value="1"/>
</dbReference>
<organism evidence="6 7">
    <name type="scientific">Eiseniibacteriota bacterium</name>
    <dbReference type="NCBI Taxonomy" id="2212470"/>
    <lineage>
        <taxon>Bacteria</taxon>
        <taxon>Candidatus Eiseniibacteriota</taxon>
    </lineage>
</organism>
<dbReference type="InterPro" id="IPR010664">
    <property type="entry name" value="LipoPS_assembly_LptC-rel"/>
</dbReference>
<evidence type="ECO:0000313" key="7">
    <source>
        <dbReference type="Proteomes" id="UP000580839"/>
    </source>
</evidence>
<proteinExistence type="predicted"/>
<evidence type="ECO:0000256" key="3">
    <source>
        <dbReference type="ARBA" id="ARBA00022692"/>
    </source>
</evidence>
<keyword evidence="3" id="KW-0812">Transmembrane</keyword>
<dbReference type="GO" id="GO:0030288">
    <property type="term" value="C:outer membrane-bounded periplasmic space"/>
    <property type="evidence" value="ECO:0007669"/>
    <property type="project" value="TreeGrafter"/>
</dbReference>
<evidence type="ECO:0000256" key="5">
    <source>
        <dbReference type="ARBA" id="ARBA00023136"/>
    </source>
</evidence>
<protein>
    <submittedName>
        <fullName evidence="6">LPS export ABC transporter periplasmic protein LptC</fullName>
    </submittedName>
</protein>
<dbReference type="NCBIfam" id="TIGR04409">
    <property type="entry name" value="LptC_YrbK"/>
    <property type="match status" value="1"/>
</dbReference>
<evidence type="ECO:0000256" key="4">
    <source>
        <dbReference type="ARBA" id="ARBA00022989"/>
    </source>
</evidence>
<dbReference type="Gene3D" id="2.60.450.10">
    <property type="entry name" value="Lipopolysaccharide (LPS) transport protein A like domain"/>
    <property type="match status" value="1"/>
</dbReference>
<dbReference type="EMBL" id="JABFRW010000020">
    <property type="protein sequence ID" value="NOT32901.1"/>
    <property type="molecule type" value="Genomic_DNA"/>
</dbReference>
<keyword evidence="1" id="KW-1003">Cell membrane</keyword>
<comment type="caution">
    <text evidence="6">The sequence shown here is derived from an EMBL/GenBank/DDBJ whole genome shotgun (WGS) entry which is preliminary data.</text>
</comment>
<dbReference type="PANTHER" id="PTHR37481">
    <property type="entry name" value="LIPOPOLYSACCHARIDE EXPORT SYSTEM PROTEIN LPTC"/>
    <property type="match status" value="1"/>
</dbReference>